<dbReference type="InterPro" id="IPR029058">
    <property type="entry name" value="AB_hydrolase_fold"/>
</dbReference>
<keyword evidence="2" id="KW-1185">Reference proteome</keyword>
<protein>
    <recommendedName>
        <fullName evidence="3">Serine aminopeptidase S33 domain-containing protein</fullName>
    </recommendedName>
</protein>
<comment type="caution">
    <text evidence="1">The sequence shown here is derived from an EMBL/GenBank/DDBJ whole genome shotgun (WGS) entry which is preliminary data.</text>
</comment>
<accession>R3TS10</accession>
<evidence type="ECO:0008006" key="3">
    <source>
        <dbReference type="Google" id="ProtNLM"/>
    </source>
</evidence>
<gene>
    <name evidence="1" type="ORF">UC7_02408</name>
</gene>
<dbReference type="STRING" id="317735.RU98_GL001515"/>
<evidence type="ECO:0000313" key="2">
    <source>
        <dbReference type="Proteomes" id="UP000013840"/>
    </source>
</evidence>
<evidence type="ECO:0000313" key="1">
    <source>
        <dbReference type="EMBL" id="EOL44364.1"/>
    </source>
</evidence>
<dbReference type="Gene3D" id="3.40.50.1820">
    <property type="entry name" value="alpha/beta hydrolase"/>
    <property type="match status" value="1"/>
</dbReference>
<reference evidence="1 2" key="1">
    <citation type="submission" date="2013-02" db="EMBL/GenBank/DDBJ databases">
        <title>The Genome Sequence of Enterococcus caccae BAA-1240.</title>
        <authorList>
            <consortium name="The Broad Institute Genome Sequencing Platform"/>
            <consortium name="The Broad Institute Genome Sequencing Center for Infectious Disease"/>
            <person name="Earl A.M."/>
            <person name="Gilmore M.S."/>
            <person name="Lebreton F."/>
            <person name="Walker B."/>
            <person name="Young S.K."/>
            <person name="Zeng Q."/>
            <person name="Gargeya S."/>
            <person name="Fitzgerald M."/>
            <person name="Haas B."/>
            <person name="Abouelleil A."/>
            <person name="Alvarado L."/>
            <person name="Arachchi H.M."/>
            <person name="Berlin A.M."/>
            <person name="Chapman S.B."/>
            <person name="Dewar J."/>
            <person name="Goldberg J."/>
            <person name="Griggs A."/>
            <person name="Gujja S."/>
            <person name="Hansen M."/>
            <person name="Howarth C."/>
            <person name="Imamovic A."/>
            <person name="Larimer J."/>
            <person name="McCowan C."/>
            <person name="Murphy C."/>
            <person name="Neiman D."/>
            <person name="Pearson M."/>
            <person name="Priest M."/>
            <person name="Roberts A."/>
            <person name="Saif S."/>
            <person name="Shea T."/>
            <person name="Sisk P."/>
            <person name="Sykes S."/>
            <person name="Wortman J."/>
            <person name="Nusbaum C."/>
            <person name="Birren B."/>
        </authorList>
    </citation>
    <scope>NUCLEOTIDE SEQUENCE [LARGE SCALE GENOMIC DNA]</scope>
    <source>
        <strain evidence="1 2">ATCC BAA-1240</strain>
    </source>
</reference>
<proteinExistence type="predicted"/>
<sequence length="98" mass="11281">MLQKSLKDFLKEVMDFKSLLGEWSFIQFRRSLFGEAVNCEVLIILGEQDEINDSKGMLENQKDFSKGVLILLENAGHNLQLDEREKVTNEISAFLESQ</sequence>
<name>R3TS10_9ENTE</name>
<dbReference type="SUPFAM" id="SSF53474">
    <property type="entry name" value="alpha/beta-Hydrolases"/>
    <property type="match status" value="1"/>
</dbReference>
<organism evidence="1 2">
    <name type="scientific">Enterococcus caccae ATCC BAA-1240</name>
    <dbReference type="NCBI Taxonomy" id="1158612"/>
    <lineage>
        <taxon>Bacteria</taxon>
        <taxon>Bacillati</taxon>
        <taxon>Bacillota</taxon>
        <taxon>Bacilli</taxon>
        <taxon>Lactobacillales</taxon>
        <taxon>Enterococcaceae</taxon>
        <taxon>Enterococcus</taxon>
    </lineage>
</organism>
<dbReference type="EMBL" id="AJAU01000020">
    <property type="protein sequence ID" value="EOL44364.1"/>
    <property type="molecule type" value="Genomic_DNA"/>
</dbReference>
<dbReference type="AlphaFoldDB" id="R3TS10"/>
<dbReference type="PATRIC" id="fig|1158612.3.peg.2368"/>
<dbReference type="Proteomes" id="UP000013840">
    <property type="component" value="Unassembled WGS sequence"/>
</dbReference>